<dbReference type="SUPFAM" id="SSF56601">
    <property type="entry name" value="beta-lactamase/transpeptidase-like"/>
    <property type="match status" value="1"/>
</dbReference>
<dbReference type="InterPro" id="IPR001466">
    <property type="entry name" value="Beta-lactam-related"/>
</dbReference>
<evidence type="ECO:0000259" key="1">
    <source>
        <dbReference type="Pfam" id="PF00144"/>
    </source>
</evidence>
<dbReference type="EMBL" id="BMQG01000016">
    <property type="protein sequence ID" value="GGM54999.1"/>
    <property type="molecule type" value="Genomic_DNA"/>
</dbReference>
<dbReference type="InterPro" id="IPR050789">
    <property type="entry name" value="Diverse_Enzym_Activities"/>
</dbReference>
<evidence type="ECO:0000313" key="3">
    <source>
        <dbReference type="Proteomes" id="UP000600547"/>
    </source>
</evidence>
<proteinExistence type="predicted"/>
<dbReference type="PANTHER" id="PTHR43283:SF3">
    <property type="entry name" value="BETA-LACTAMASE FAMILY PROTEIN (AFU_ORTHOLOGUE AFUA_5G07500)"/>
    <property type="match status" value="1"/>
</dbReference>
<dbReference type="InterPro" id="IPR012338">
    <property type="entry name" value="Beta-lactam/transpept-like"/>
</dbReference>
<dbReference type="Gene3D" id="3.40.710.10">
    <property type="entry name" value="DD-peptidase/beta-lactamase superfamily"/>
    <property type="match status" value="1"/>
</dbReference>
<evidence type="ECO:0000313" key="2">
    <source>
        <dbReference type="EMBL" id="GGM54999.1"/>
    </source>
</evidence>
<organism evidence="2 3">
    <name type="scientific">Deinococcus arenae</name>
    <dbReference type="NCBI Taxonomy" id="1452751"/>
    <lineage>
        <taxon>Bacteria</taxon>
        <taxon>Thermotogati</taxon>
        <taxon>Deinococcota</taxon>
        <taxon>Deinococci</taxon>
        <taxon>Deinococcales</taxon>
        <taxon>Deinococcaceae</taxon>
        <taxon>Deinococcus</taxon>
    </lineage>
</organism>
<feature type="domain" description="Beta-lactamase-related" evidence="1">
    <location>
        <begin position="47"/>
        <end position="339"/>
    </location>
</feature>
<name>A0A8H9GS27_9DEIO</name>
<dbReference type="PANTHER" id="PTHR43283">
    <property type="entry name" value="BETA-LACTAMASE-RELATED"/>
    <property type="match status" value="1"/>
</dbReference>
<accession>A0A8H9GS27</accession>
<reference evidence="3" key="1">
    <citation type="journal article" date="2019" name="Int. J. Syst. Evol. Microbiol.">
        <title>The Global Catalogue of Microorganisms (GCM) 10K type strain sequencing project: providing services to taxonomists for standard genome sequencing and annotation.</title>
        <authorList>
            <consortium name="The Broad Institute Genomics Platform"/>
            <consortium name="The Broad Institute Genome Sequencing Center for Infectious Disease"/>
            <person name="Wu L."/>
            <person name="Ma J."/>
        </authorList>
    </citation>
    <scope>NUCLEOTIDE SEQUENCE [LARGE SCALE GENOMIC DNA]</scope>
    <source>
        <strain evidence="3">JCM 31047</strain>
    </source>
</reference>
<dbReference type="Proteomes" id="UP000600547">
    <property type="component" value="Unassembled WGS sequence"/>
</dbReference>
<protein>
    <submittedName>
        <fullName evidence="2">Serine hydrolase</fullName>
    </submittedName>
</protein>
<dbReference type="Pfam" id="PF00144">
    <property type="entry name" value="Beta-lactamase"/>
    <property type="match status" value="1"/>
</dbReference>
<dbReference type="GO" id="GO:0016787">
    <property type="term" value="F:hydrolase activity"/>
    <property type="evidence" value="ECO:0007669"/>
    <property type="project" value="UniProtKB-KW"/>
</dbReference>
<comment type="caution">
    <text evidence="2">The sequence shown here is derived from an EMBL/GenBank/DDBJ whole genome shotgun (WGS) entry which is preliminary data.</text>
</comment>
<keyword evidence="3" id="KW-1185">Reference proteome</keyword>
<keyword evidence="2" id="KW-0378">Hydrolase</keyword>
<gene>
    <name evidence="2" type="ORF">GCM10008956_33640</name>
</gene>
<sequence length="345" mass="35311">MWQIQPGSAARRSGTLPGMFRDPLRATLRDLEGVLGRDLSPLRPLLRAALAQGGVVGAARGARQVALGLRGASGEAPGELASVSKPFTAALAGALVGRGALEWHAPLSALGGPLRRVPRPVTAWGLATHTAGVPMHPARMGLTTFTHFYDPYNSMTPDEVVSSVRRWAQPPGRYRYSNLGAGLLGLACAAAAGEAFSAEGYARALRREVTGPLGLRVTPDRPLAPAGRVTGFGPLVGAGGLFGAATELLRFGEAHLAGHLGPAWLDARRVPGLPAGVGGIAPGWFARGALPGGVRWHDGVARAARAGLGVHVESGAVVVVLARGGTPLLGAREAVPALLQALLGP</sequence>
<dbReference type="AlphaFoldDB" id="A0A8H9GS27"/>